<dbReference type="Proteomes" id="UP000789759">
    <property type="component" value="Unassembled WGS sequence"/>
</dbReference>
<dbReference type="AlphaFoldDB" id="A0A9N9IN55"/>
<dbReference type="PANTHER" id="PTHR47718">
    <property type="entry name" value="OS01G0519700 PROTEIN"/>
    <property type="match status" value="1"/>
</dbReference>
<keyword evidence="3" id="KW-1185">Reference proteome</keyword>
<gene>
    <name evidence="2" type="ORF">CPELLU_LOCUS14276</name>
</gene>
<evidence type="ECO:0000259" key="1">
    <source>
        <dbReference type="Pfam" id="PF10551"/>
    </source>
</evidence>
<dbReference type="OrthoDB" id="2435725at2759"/>
<accession>A0A9N9IN55</accession>
<name>A0A9N9IN55_9GLOM</name>
<sequence length="319" mass="36487">MSSVKLLSLDRTIIGTAILYKECNQFYSITISPSYCMLTLTSCIRPYLLEILDPFENYNNLSQLSIASIFVDHTFTEWSDVERYINTYAMKQGFATRLGCTERYLGLITRAEVICYCSGIASNKSNGLRETKSIAIGCPFKIVICWAKFEYQYHISGVPVSTIINMLTEEYDKYIHNKNIYNTLNGQARDHIKGLSQIAELLNNLQNKNEYIVTYSIKDNKLCSLFFTTTSSLMLFKHYLEVIQMNTIYKTNRFEMPLLLISGIDAMSITFLIASRLLSNETISSFHWILQQLKQVTSNIIDNVQTVLTDKDLALLSSI</sequence>
<dbReference type="EMBL" id="CAJVQA010016651">
    <property type="protein sequence ID" value="CAG8744323.1"/>
    <property type="molecule type" value="Genomic_DNA"/>
</dbReference>
<evidence type="ECO:0000313" key="3">
    <source>
        <dbReference type="Proteomes" id="UP000789759"/>
    </source>
</evidence>
<dbReference type="InterPro" id="IPR018289">
    <property type="entry name" value="MULE_transposase_dom"/>
</dbReference>
<protein>
    <submittedName>
        <fullName evidence="2">2079_t:CDS:1</fullName>
    </submittedName>
</protein>
<proteinExistence type="predicted"/>
<dbReference type="Pfam" id="PF10551">
    <property type="entry name" value="MULE"/>
    <property type="match status" value="1"/>
</dbReference>
<feature type="domain" description="MULE transposase" evidence="1">
    <location>
        <begin position="242"/>
        <end position="318"/>
    </location>
</feature>
<reference evidence="2" key="1">
    <citation type="submission" date="2021-06" db="EMBL/GenBank/DDBJ databases">
        <authorList>
            <person name="Kallberg Y."/>
            <person name="Tangrot J."/>
            <person name="Rosling A."/>
        </authorList>
    </citation>
    <scope>NUCLEOTIDE SEQUENCE</scope>
    <source>
        <strain evidence="2">FL966</strain>
    </source>
</reference>
<organism evidence="2 3">
    <name type="scientific">Cetraspora pellucida</name>
    <dbReference type="NCBI Taxonomy" id="1433469"/>
    <lineage>
        <taxon>Eukaryota</taxon>
        <taxon>Fungi</taxon>
        <taxon>Fungi incertae sedis</taxon>
        <taxon>Mucoromycota</taxon>
        <taxon>Glomeromycotina</taxon>
        <taxon>Glomeromycetes</taxon>
        <taxon>Diversisporales</taxon>
        <taxon>Gigasporaceae</taxon>
        <taxon>Cetraspora</taxon>
    </lineage>
</organism>
<dbReference type="PANTHER" id="PTHR47718:SF3">
    <property type="entry name" value="PROTEIN FAR1-RELATED SEQUENCE 5-LIKE"/>
    <property type="match status" value="1"/>
</dbReference>
<comment type="caution">
    <text evidence="2">The sequence shown here is derived from an EMBL/GenBank/DDBJ whole genome shotgun (WGS) entry which is preliminary data.</text>
</comment>
<evidence type="ECO:0000313" key="2">
    <source>
        <dbReference type="EMBL" id="CAG8744323.1"/>
    </source>
</evidence>